<keyword evidence="6 8" id="KW-0472">Membrane</keyword>
<evidence type="ECO:0000256" key="5">
    <source>
        <dbReference type="ARBA" id="ARBA00022989"/>
    </source>
</evidence>
<dbReference type="HAMAP" id="MF_00910">
    <property type="entry name" value="FtsL"/>
    <property type="match status" value="1"/>
</dbReference>
<protein>
    <submittedName>
        <fullName evidence="9">Cell division protein FtsL</fullName>
    </submittedName>
</protein>
<evidence type="ECO:0000256" key="1">
    <source>
        <dbReference type="ARBA" id="ARBA00004401"/>
    </source>
</evidence>
<evidence type="ECO:0000256" key="4">
    <source>
        <dbReference type="ARBA" id="ARBA00022692"/>
    </source>
</evidence>
<comment type="caution">
    <text evidence="9">The sequence shown here is derived from an EMBL/GenBank/DDBJ whole genome shotgun (WGS) entry which is preliminary data.</text>
</comment>
<keyword evidence="5 8" id="KW-1133">Transmembrane helix</keyword>
<sequence>MAAQAATYFESGRSSSRRIEERNARLFAEQQRLRRGPTLEVFFPKRIDNSRLVKAPDTVRVREMRIFAAAVTMLFSLVMFYGWQHFSSIEIGYNVEAKKQQVELLREQNRQLKLTEAELSQPNRIDSMARQMGLTEVQPQQVVHTADQVTTSAPALAQMNPAAGKLAPTP</sequence>
<keyword evidence="4 8" id="KW-0812">Transmembrane</keyword>
<keyword evidence="7" id="KW-0131">Cell cycle</keyword>
<dbReference type="Proteomes" id="UP001596091">
    <property type="component" value="Unassembled WGS sequence"/>
</dbReference>
<dbReference type="EMBL" id="JBHSPH010000008">
    <property type="protein sequence ID" value="MFC5864079.1"/>
    <property type="molecule type" value="Genomic_DNA"/>
</dbReference>
<feature type="transmembrane region" description="Helical" evidence="8">
    <location>
        <begin position="66"/>
        <end position="83"/>
    </location>
</feature>
<evidence type="ECO:0000256" key="7">
    <source>
        <dbReference type="ARBA" id="ARBA00023306"/>
    </source>
</evidence>
<accession>A0ABW1EIG1</accession>
<dbReference type="GO" id="GO:0051301">
    <property type="term" value="P:cell division"/>
    <property type="evidence" value="ECO:0007669"/>
    <property type="project" value="UniProtKB-KW"/>
</dbReference>
<evidence type="ECO:0000313" key="9">
    <source>
        <dbReference type="EMBL" id="MFC5864079.1"/>
    </source>
</evidence>
<keyword evidence="10" id="KW-1185">Reference proteome</keyword>
<keyword evidence="2" id="KW-1003">Cell membrane</keyword>
<name>A0ABW1EIG1_9BACT</name>
<evidence type="ECO:0000256" key="8">
    <source>
        <dbReference type="SAM" id="Phobius"/>
    </source>
</evidence>
<reference evidence="10" key="1">
    <citation type="journal article" date="2019" name="Int. J. Syst. Evol. Microbiol.">
        <title>The Global Catalogue of Microorganisms (GCM) 10K type strain sequencing project: providing services to taxonomists for standard genome sequencing and annotation.</title>
        <authorList>
            <consortium name="The Broad Institute Genomics Platform"/>
            <consortium name="The Broad Institute Genome Sequencing Center for Infectious Disease"/>
            <person name="Wu L."/>
            <person name="Ma J."/>
        </authorList>
    </citation>
    <scope>NUCLEOTIDE SEQUENCE [LARGE SCALE GENOMIC DNA]</scope>
    <source>
        <strain evidence="10">JCM 4087</strain>
    </source>
</reference>
<dbReference type="InterPro" id="IPR011922">
    <property type="entry name" value="Cell_div_FtsL"/>
</dbReference>
<comment type="subcellular location">
    <subcellularLocation>
        <location evidence="1">Cell membrane</location>
        <topology evidence="1">Single-pass type II membrane protein</topology>
    </subcellularLocation>
</comment>
<evidence type="ECO:0000256" key="2">
    <source>
        <dbReference type="ARBA" id="ARBA00022475"/>
    </source>
</evidence>
<proteinExistence type="inferred from homology"/>
<evidence type="ECO:0000313" key="10">
    <source>
        <dbReference type="Proteomes" id="UP001596091"/>
    </source>
</evidence>
<gene>
    <name evidence="9" type="ORF">ACFPT7_17365</name>
</gene>
<evidence type="ECO:0000256" key="3">
    <source>
        <dbReference type="ARBA" id="ARBA00022618"/>
    </source>
</evidence>
<organism evidence="9 10">
    <name type="scientific">Acidicapsa dinghuensis</name>
    <dbReference type="NCBI Taxonomy" id="2218256"/>
    <lineage>
        <taxon>Bacteria</taxon>
        <taxon>Pseudomonadati</taxon>
        <taxon>Acidobacteriota</taxon>
        <taxon>Terriglobia</taxon>
        <taxon>Terriglobales</taxon>
        <taxon>Acidobacteriaceae</taxon>
        <taxon>Acidicapsa</taxon>
    </lineage>
</organism>
<keyword evidence="3 9" id="KW-0132">Cell division</keyword>
<evidence type="ECO:0000256" key="6">
    <source>
        <dbReference type="ARBA" id="ARBA00023136"/>
    </source>
</evidence>
<dbReference type="RefSeq" id="WP_263340942.1">
    <property type="nucleotide sequence ID" value="NZ_JAGSYH010000006.1"/>
</dbReference>